<dbReference type="SUPFAM" id="SSF52540">
    <property type="entry name" value="P-loop containing nucleoside triphosphate hydrolases"/>
    <property type="match status" value="1"/>
</dbReference>
<keyword evidence="4" id="KW-0378">Hydrolase</keyword>
<evidence type="ECO:0000313" key="4">
    <source>
        <dbReference type="EMBL" id="AQT67301.1"/>
    </source>
</evidence>
<sequence length="266" mass="29187">MALPIIDIDSVTFRRKDSVILSDVSWRIEPGRNWALLGGNGAGKTTLLNIVLGYAWPTTGSVTVFGEKFGDCAIRELRKSVGYVSSSMGDRVPTLDTPLEIAMSGIDASFGLYRQFTEAETVRGRRTLEAVNVAHLAERKFATLSQGERQRVLISRALVNEPKLLVLDEPCVGLDPAARHDFLCDLGEMAGRDDAPAIIFVTHHIEEIHPWLDSVFMLKDGSCLASGSSEKHINSDTLGELFNCDCEVTRTGHGWSLNINGKTNDR</sequence>
<accession>A0A1U9NH90</accession>
<dbReference type="AlphaFoldDB" id="A0A1U9NH90"/>
<dbReference type="PROSITE" id="PS00211">
    <property type="entry name" value="ABC_TRANSPORTER_1"/>
    <property type="match status" value="1"/>
</dbReference>
<dbReference type="GO" id="GO:0016887">
    <property type="term" value="F:ATP hydrolysis activity"/>
    <property type="evidence" value="ECO:0007669"/>
    <property type="project" value="InterPro"/>
</dbReference>
<reference evidence="5" key="1">
    <citation type="submission" date="2017-02" db="EMBL/GenBank/DDBJ databases">
        <title>Comparative genomics and description of representatives of a novel lineage of planctomycetes thriving in anoxic sediments.</title>
        <authorList>
            <person name="Spring S."/>
            <person name="Bunk B."/>
            <person name="Sproer C."/>
        </authorList>
    </citation>
    <scope>NUCLEOTIDE SEQUENCE [LARGE SCALE GENOMIC DNA]</scope>
    <source>
        <strain evidence="5">ST-NAGAB-D1</strain>
    </source>
</reference>
<keyword evidence="1" id="KW-0547">Nucleotide-binding</keyword>
<dbReference type="InterPro" id="IPR003593">
    <property type="entry name" value="AAA+_ATPase"/>
</dbReference>
<protein>
    <submittedName>
        <fullName evidence="4">Putative ABC transporter ATP-binding protein YlmA</fullName>
        <ecNumber evidence="4">3.6.3.-</ecNumber>
    </submittedName>
</protein>
<dbReference type="Gene3D" id="3.40.50.300">
    <property type="entry name" value="P-loop containing nucleotide triphosphate hydrolases"/>
    <property type="match status" value="1"/>
</dbReference>
<name>A0A1U9NH90_9BACT</name>
<dbReference type="PROSITE" id="PS50893">
    <property type="entry name" value="ABC_TRANSPORTER_2"/>
    <property type="match status" value="1"/>
</dbReference>
<keyword evidence="2 4" id="KW-0067">ATP-binding</keyword>
<keyword evidence="5" id="KW-1185">Reference proteome</keyword>
<dbReference type="GO" id="GO:0005524">
    <property type="term" value="F:ATP binding"/>
    <property type="evidence" value="ECO:0007669"/>
    <property type="project" value="UniProtKB-KW"/>
</dbReference>
<evidence type="ECO:0000259" key="3">
    <source>
        <dbReference type="PROSITE" id="PS50893"/>
    </source>
</evidence>
<dbReference type="PANTHER" id="PTHR43158:SF2">
    <property type="entry name" value="SKFA PEPTIDE EXPORT ATP-BINDING PROTEIN SKFE"/>
    <property type="match status" value="1"/>
</dbReference>
<dbReference type="KEGG" id="alus:STSP2_00444"/>
<evidence type="ECO:0000313" key="5">
    <source>
        <dbReference type="Proteomes" id="UP000189674"/>
    </source>
</evidence>
<dbReference type="EMBL" id="CP019791">
    <property type="protein sequence ID" value="AQT67301.1"/>
    <property type="molecule type" value="Genomic_DNA"/>
</dbReference>
<dbReference type="STRING" id="1936003.STSP2_00444"/>
<dbReference type="PANTHER" id="PTHR43158">
    <property type="entry name" value="SKFA PEPTIDE EXPORT ATP-BINDING PROTEIN SKFE"/>
    <property type="match status" value="1"/>
</dbReference>
<feature type="domain" description="ABC transporter" evidence="3">
    <location>
        <begin position="6"/>
        <end position="245"/>
    </location>
</feature>
<dbReference type="RefSeq" id="WP_146659431.1">
    <property type="nucleotide sequence ID" value="NZ_CP019791.1"/>
</dbReference>
<dbReference type="OrthoDB" id="9804199at2"/>
<dbReference type="InterPro" id="IPR003439">
    <property type="entry name" value="ABC_transporter-like_ATP-bd"/>
</dbReference>
<dbReference type="InterPro" id="IPR027417">
    <property type="entry name" value="P-loop_NTPase"/>
</dbReference>
<organism evidence="4 5">
    <name type="scientific">Anaerohalosphaera lusitana</name>
    <dbReference type="NCBI Taxonomy" id="1936003"/>
    <lineage>
        <taxon>Bacteria</taxon>
        <taxon>Pseudomonadati</taxon>
        <taxon>Planctomycetota</taxon>
        <taxon>Phycisphaerae</taxon>
        <taxon>Sedimentisphaerales</taxon>
        <taxon>Anaerohalosphaeraceae</taxon>
        <taxon>Anaerohalosphaera</taxon>
    </lineage>
</organism>
<gene>
    <name evidence="4" type="primary">ylmA_1</name>
    <name evidence="4" type="ORF">STSP2_00444</name>
</gene>
<evidence type="ECO:0000256" key="1">
    <source>
        <dbReference type="ARBA" id="ARBA00022741"/>
    </source>
</evidence>
<proteinExistence type="predicted"/>
<evidence type="ECO:0000256" key="2">
    <source>
        <dbReference type="ARBA" id="ARBA00022840"/>
    </source>
</evidence>
<dbReference type="EC" id="3.6.3.-" evidence="4"/>
<dbReference type="InterPro" id="IPR017871">
    <property type="entry name" value="ABC_transporter-like_CS"/>
</dbReference>
<dbReference type="Proteomes" id="UP000189674">
    <property type="component" value="Chromosome"/>
</dbReference>
<dbReference type="Pfam" id="PF00005">
    <property type="entry name" value="ABC_tran"/>
    <property type="match status" value="1"/>
</dbReference>
<dbReference type="SMART" id="SM00382">
    <property type="entry name" value="AAA"/>
    <property type="match status" value="1"/>
</dbReference>